<feature type="region of interest" description="Disordered" evidence="2">
    <location>
        <begin position="70"/>
        <end position="92"/>
    </location>
</feature>
<evidence type="ECO:0000313" key="3">
    <source>
        <dbReference type="EMBL" id="MTV31477.1"/>
    </source>
</evidence>
<proteinExistence type="predicted"/>
<evidence type="ECO:0000256" key="2">
    <source>
        <dbReference type="SAM" id="MobiDB-lite"/>
    </source>
</evidence>
<name>A0A6N8DM42_RHOAC</name>
<dbReference type="EMBL" id="WNKS01000008">
    <property type="protein sequence ID" value="MTV31477.1"/>
    <property type="molecule type" value="Genomic_DNA"/>
</dbReference>
<dbReference type="Proteomes" id="UP000439113">
    <property type="component" value="Unassembled WGS sequence"/>
</dbReference>
<evidence type="ECO:0000256" key="1">
    <source>
        <dbReference type="SAM" id="Coils"/>
    </source>
</evidence>
<comment type="caution">
    <text evidence="3">The sequence shown here is derived from an EMBL/GenBank/DDBJ whole genome shotgun (WGS) entry which is preliminary data.</text>
</comment>
<organism evidence="3 4">
    <name type="scientific">Rhodoblastus acidophilus</name>
    <name type="common">Rhodopseudomonas acidophila</name>
    <dbReference type="NCBI Taxonomy" id="1074"/>
    <lineage>
        <taxon>Bacteria</taxon>
        <taxon>Pseudomonadati</taxon>
        <taxon>Pseudomonadota</taxon>
        <taxon>Alphaproteobacteria</taxon>
        <taxon>Hyphomicrobiales</taxon>
        <taxon>Rhodoblastaceae</taxon>
        <taxon>Rhodoblastus</taxon>
    </lineage>
</organism>
<gene>
    <name evidence="3" type="ORF">GJ654_10765</name>
</gene>
<sequence length="127" mass="15063">MRQRHKSLKRLLHVKNQLHQKEEAELAEIQRQKGEIEAERRAVFDILGGRDDPFILGLACRHLIQTQRRESELHEREQEQKTQLMRRTAQKKSLEKIVEEAGRRIAREDEKLELLEIGERLAAKAIR</sequence>
<feature type="coiled-coil region" evidence="1">
    <location>
        <begin position="12"/>
        <end position="39"/>
    </location>
</feature>
<dbReference type="RefSeq" id="WP_155446162.1">
    <property type="nucleotide sequence ID" value="NZ_JAOQNR010000009.1"/>
</dbReference>
<protein>
    <recommendedName>
        <fullName evidence="5">Flagellar FliJ protein</fullName>
    </recommendedName>
</protein>
<accession>A0A6N8DM42</accession>
<evidence type="ECO:0008006" key="5">
    <source>
        <dbReference type="Google" id="ProtNLM"/>
    </source>
</evidence>
<evidence type="ECO:0000313" key="4">
    <source>
        <dbReference type="Proteomes" id="UP000439113"/>
    </source>
</evidence>
<dbReference type="OrthoDB" id="8456275at2"/>
<dbReference type="AlphaFoldDB" id="A0A6N8DM42"/>
<keyword evidence="1" id="KW-0175">Coiled coil</keyword>
<reference evidence="3 4" key="1">
    <citation type="submission" date="2019-11" db="EMBL/GenBank/DDBJ databases">
        <title>Whole-genome sequence of a Rhodoblastus acidophilus DSM 142.</title>
        <authorList>
            <person name="Kyndt J.A."/>
            <person name="Meyer T.E."/>
        </authorList>
    </citation>
    <scope>NUCLEOTIDE SEQUENCE [LARGE SCALE GENOMIC DNA]</scope>
    <source>
        <strain evidence="3 4">DSM 142</strain>
    </source>
</reference>
<feature type="compositionally biased region" description="Basic and acidic residues" evidence="2">
    <location>
        <begin position="70"/>
        <end position="80"/>
    </location>
</feature>